<dbReference type="AlphaFoldDB" id="A0A8J3CS27"/>
<accession>A0A8J3CS27</accession>
<dbReference type="SUPFAM" id="SSF55174">
    <property type="entry name" value="Alpha-L RNA-binding motif"/>
    <property type="match status" value="1"/>
</dbReference>
<proteinExistence type="predicted"/>
<evidence type="ECO:0000313" key="1">
    <source>
        <dbReference type="EMBL" id="GHA98704.1"/>
    </source>
</evidence>
<dbReference type="EMBL" id="BMZH01000009">
    <property type="protein sequence ID" value="GHA98704.1"/>
    <property type="molecule type" value="Genomic_DNA"/>
</dbReference>
<comment type="caution">
    <text evidence="1">The sequence shown here is derived from an EMBL/GenBank/DDBJ whole genome shotgun (WGS) entry which is preliminary data.</text>
</comment>
<protein>
    <submittedName>
        <fullName evidence="1">Uncharacterized protein</fullName>
    </submittedName>
</protein>
<dbReference type="RefSeq" id="WP_233354112.1">
    <property type="nucleotide sequence ID" value="NZ_BMZH01000009.1"/>
</dbReference>
<dbReference type="Proteomes" id="UP000634004">
    <property type="component" value="Unassembled WGS sequence"/>
</dbReference>
<evidence type="ECO:0000313" key="2">
    <source>
        <dbReference type="Proteomes" id="UP000634004"/>
    </source>
</evidence>
<dbReference type="Gene3D" id="3.10.290.10">
    <property type="entry name" value="RNA-binding S4 domain"/>
    <property type="match status" value="1"/>
</dbReference>
<keyword evidence="2" id="KW-1185">Reference proteome</keyword>
<dbReference type="GO" id="GO:0003723">
    <property type="term" value="F:RNA binding"/>
    <property type="evidence" value="ECO:0007669"/>
    <property type="project" value="InterPro"/>
</dbReference>
<sequence>MKKPHFQVRAGDTISFTRNRELVTVEMVDVGTRRGPAPEAQSLYIDLLESDGPQPTG</sequence>
<name>A0A8J3CS27_9PROT</name>
<organism evidence="1 2">
    <name type="scientific">Algimonas arctica</name>
    <dbReference type="NCBI Taxonomy" id="1479486"/>
    <lineage>
        <taxon>Bacteria</taxon>
        <taxon>Pseudomonadati</taxon>
        <taxon>Pseudomonadota</taxon>
        <taxon>Alphaproteobacteria</taxon>
        <taxon>Maricaulales</taxon>
        <taxon>Robiginitomaculaceae</taxon>
        <taxon>Algimonas</taxon>
    </lineage>
</organism>
<reference evidence="1" key="2">
    <citation type="submission" date="2020-09" db="EMBL/GenBank/DDBJ databases">
        <authorList>
            <person name="Sun Q."/>
            <person name="Kim S."/>
        </authorList>
    </citation>
    <scope>NUCLEOTIDE SEQUENCE</scope>
    <source>
        <strain evidence="1">KCTC 32513</strain>
    </source>
</reference>
<dbReference type="InterPro" id="IPR036986">
    <property type="entry name" value="S4_RNA-bd_sf"/>
</dbReference>
<gene>
    <name evidence="1" type="ORF">GCM10009069_22050</name>
</gene>
<reference evidence="1" key="1">
    <citation type="journal article" date="2014" name="Int. J. Syst. Evol. Microbiol.">
        <title>Complete genome sequence of Corynebacterium casei LMG S-19264T (=DSM 44701T), isolated from a smear-ripened cheese.</title>
        <authorList>
            <consortium name="US DOE Joint Genome Institute (JGI-PGF)"/>
            <person name="Walter F."/>
            <person name="Albersmeier A."/>
            <person name="Kalinowski J."/>
            <person name="Ruckert C."/>
        </authorList>
    </citation>
    <scope>NUCLEOTIDE SEQUENCE</scope>
    <source>
        <strain evidence="1">KCTC 32513</strain>
    </source>
</reference>